<organism evidence="1 2">
    <name type="scientific">Candidatus Venteria ishoeyi</name>
    <dbReference type="NCBI Taxonomy" id="1899563"/>
    <lineage>
        <taxon>Bacteria</taxon>
        <taxon>Pseudomonadati</taxon>
        <taxon>Pseudomonadota</taxon>
        <taxon>Gammaproteobacteria</taxon>
        <taxon>Thiotrichales</taxon>
        <taxon>Thiotrichaceae</taxon>
        <taxon>Venteria</taxon>
    </lineage>
</organism>
<dbReference type="EMBL" id="FMSV02000459">
    <property type="protein sequence ID" value="SEH06270.1"/>
    <property type="molecule type" value="Genomic_DNA"/>
</dbReference>
<dbReference type="SUPFAM" id="SSF143422">
    <property type="entry name" value="Transposase IS200-like"/>
    <property type="match status" value="1"/>
</dbReference>
<accession>A0A1H6F821</accession>
<reference evidence="1 2" key="1">
    <citation type="submission" date="2016-10" db="EMBL/GenBank/DDBJ databases">
        <authorList>
            <person name="de Groot N.N."/>
        </authorList>
    </citation>
    <scope>NUCLEOTIDE SEQUENCE [LARGE SCALE GENOMIC DNA]</scope>
    <source>
        <strain evidence="1">MBHS1</strain>
    </source>
</reference>
<name>A0A1H6F821_9GAMM</name>
<dbReference type="Proteomes" id="UP000236724">
    <property type="component" value="Unassembled WGS sequence"/>
</dbReference>
<dbReference type="PANTHER" id="PTHR34322:SF2">
    <property type="entry name" value="TRANSPOSASE IS200-LIKE DOMAIN-CONTAINING PROTEIN"/>
    <property type="match status" value="1"/>
</dbReference>
<protein>
    <recommendedName>
        <fullName evidence="3">Transposase IS200-like domain-containing protein</fullName>
    </recommendedName>
</protein>
<evidence type="ECO:0000313" key="1">
    <source>
        <dbReference type="EMBL" id="SEH06270.1"/>
    </source>
</evidence>
<evidence type="ECO:0008006" key="3">
    <source>
        <dbReference type="Google" id="ProtNLM"/>
    </source>
</evidence>
<dbReference type="InterPro" id="IPR036515">
    <property type="entry name" value="Transposase_17_sf"/>
</dbReference>
<keyword evidence="2" id="KW-1185">Reference proteome</keyword>
<sequence length="274" mass="31794">MSNHYHLVLHVDYEQNFSWDAEEVVERWCSLFLPQALKESEDNQLDDGVVSAYFARLVADEEKVALWRERLADLSWFMRCLNEPVARQANKEDKCTGRFWEGRFKSQALLDDADLISCMAYVDLNPVRAAIAQTPEDSEFTSFTARVESQKKSVSKSESQSQWLLPFTETKKTGKPQATQNQHICLPISQEEYFELVNWIGRCIRDGKRGAIPAHIQPVLQRLEIKQNNWVDGVQHYGRHFYKVVGILQHLLEESGRQGRKWFKGQSAARLLYQ</sequence>
<dbReference type="GO" id="GO:0006313">
    <property type="term" value="P:DNA transposition"/>
    <property type="evidence" value="ECO:0007669"/>
    <property type="project" value="InterPro"/>
</dbReference>
<proteinExistence type="predicted"/>
<evidence type="ECO:0000313" key="2">
    <source>
        <dbReference type="Proteomes" id="UP000236724"/>
    </source>
</evidence>
<dbReference type="AlphaFoldDB" id="A0A1H6F821"/>
<dbReference type="PANTHER" id="PTHR34322">
    <property type="entry name" value="TRANSPOSASE, Y1_TNP DOMAIN-CONTAINING"/>
    <property type="match status" value="1"/>
</dbReference>
<dbReference type="GO" id="GO:0004803">
    <property type="term" value="F:transposase activity"/>
    <property type="evidence" value="ECO:0007669"/>
    <property type="project" value="InterPro"/>
</dbReference>
<dbReference type="GO" id="GO:0003677">
    <property type="term" value="F:DNA binding"/>
    <property type="evidence" value="ECO:0007669"/>
    <property type="project" value="InterPro"/>
</dbReference>
<dbReference type="RefSeq" id="WP_146066718.1">
    <property type="nucleotide sequence ID" value="NZ_FMSV02000459.1"/>
</dbReference>
<gene>
    <name evidence="1" type="ORF">MBHS_02125</name>
</gene>
<dbReference type="OrthoDB" id="9814067at2"/>
<dbReference type="Gene3D" id="3.30.70.1290">
    <property type="entry name" value="Transposase IS200-like"/>
    <property type="match status" value="1"/>
</dbReference>